<dbReference type="SUPFAM" id="SSF52540">
    <property type="entry name" value="P-loop containing nucleoside triphosphate hydrolases"/>
    <property type="match status" value="1"/>
</dbReference>
<gene>
    <name evidence="3" type="ORF">METZ01_LOCUS19076</name>
</gene>
<dbReference type="InterPro" id="IPR027417">
    <property type="entry name" value="P-loop_NTPase"/>
</dbReference>
<dbReference type="Pfam" id="PF03969">
    <property type="entry name" value="AFG1_ATPase"/>
    <property type="match status" value="1"/>
</dbReference>
<dbReference type="Gene3D" id="3.40.50.300">
    <property type="entry name" value="P-loop containing nucleotide triphosphate hydrolases"/>
    <property type="match status" value="1"/>
</dbReference>
<feature type="non-terminal residue" evidence="3">
    <location>
        <position position="1"/>
    </location>
</feature>
<dbReference type="AlphaFoldDB" id="A0A381PGW5"/>
<dbReference type="GO" id="GO:0005524">
    <property type="term" value="F:ATP binding"/>
    <property type="evidence" value="ECO:0007669"/>
    <property type="project" value="UniProtKB-KW"/>
</dbReference>
<evidence type="ECO:0008006" key="4">
    <source>
        <dbReference type="Google" id="ProtNLM"/>
    </source>
</evidence>
<reference evidence="3" key="1">
    <citation type="submission" date="2018-05" db="EMBL/GenBank/DDBJ databases">
        <authorList>
            <person name="Lanie J.A."/>
            <person name="Ng W.-L."/>
            <person name="Kazmierczak K.M."/>
            <person name="Andrzejewski T.M."/>
            <person name="Davidsen T.M."/>
            <person name="Wayne K.J."/>
            <person name="Tettelin H."/>
            <person name="Glass J.I."/>
            <person name="Rusch D."/>
            <person name="Podicherti R."/>
            <person name="Tsui H.-C.T."/>
            <person name="Winkler M.E."/>
        </authorList>
    </citation>
    <scope>NUCLEOTIDE SEQUENCE</scope>
</reference>
<evidence type="ECO:0000256" key="1">
    <source>
        <dbReference type="ARBA" id="ARBA00022741"/>
    </source>
</evidence>
<sequence>VNIRHTYLSTESLIRDASQLDIVEKLSNLQQSLYATENLYNQIIRQIGFPKKQLPIKGIYLWGNVGRGKTFLMDLFFETLDIKKKKRVHFHRMMSEVHARLKKFKNIEDPIIKIVKSMAKDTRVLCFDEFFVRDIGDAMILGKLLDGFFIHGITLVTTSNISPSELYKDGLQREQFLPAIKLLEQNTDIIQIKDGPDYRLRLLENAGTFFLAKHEGTQKKIEQYCSKMAITSNQNNKTLGILGRQIQTICLGQGIVWFAFKDICQNPRGTLDYIEIARQFQTVIISDLPIFTEDKDNLARRFISLVDEFYDHKVNLILSAEENIENIYKGIKLHSEFKRTASRLIEMQSLEYLGLAHLS</sequence>
<name>A0A381PGW5_9ZZZZ</name>
<evidence type="ECO:0000256" key="2">
    <source>
        <dbReference type="ARBA" id="ARBA00022840"/>
    </source>
</evidence>
<dbReference type="PANTHER" id="PTHR12169:SF6">
    <property type="entry name" value="AFG1-LIKE ATPASE"/>
    <property type="match status" value="1"/>
</dbReference>
<proteinExistence type="predicted"/>
<protein>
    <recommendedName>
        <fullName evidence="4">AAA+ ATPase domain-containing protein</fullName>
    </recommendedName>
</protein>
<dbReference type="GO" id="GO:0016887">
    <property type="term" value="F:ATP hydrolysis activity"/>
    <property type="evidence" value="ECO:0007669"/>
    <property type="project" value="InterPro"/>
</dbReference>
<dbReference type="PANTHER" id="PTHR12169">
    <property type="entry name" value="ATPASE N2B"/>
    <property type="match status" value="1"/>
</dbReference>
<organism evidence="3">
    <name type="scientific">marine metagenome</name>
    <dbReference type="NCBI Taxonomy" id="408172"/>
    <lineage>
        <taxon>unclassified sequences</taxon>
        <taxon>metagenomes</taxon>
        <taxon>ecological metagenomes</taxon>
    </lineage>
</organism>
<dbReference type="NCBIfam" id="NF040713">
    <property type="entry name" value="ZapE"/>
    <property type="match status" value="1"/>
</dbReference>
<evidence type="ECO:0000313" key="3">
    <source>
        <dbReference type="EMBL" id="SUZ66222.1"/>
    </source>
</evidence>
<dbReference type="InterPro" id="IPR005654">
    <property type="entry name" value="ATPase_AFG1-like"/>
</dbReference>
<dbReference type="GO" id="GO:0005737">
    <property type="term" value="C:cytoplasm"/>
    <property type="evidence" value="ECO:0007669"/>
    <property type="project" value="TreeGrafter"/>
</dbReference>
<keyword evidence="1" id="KW-0547">Nucleotide-binding</keyword>
<accession>A0A381PGW5</accession>
<keyword evidence="2" id="KW-0067">ATP-binding</keyword>
<dbReference type="EMBL" id="UINC01000979">
    <property type="protein sequence ID" value="SUZ66222.1"/>
    <property type="molecule type" value="Genomic_DNA"/>
</dbReference>